<dbReference type="PATRIC" id="fig|573060.9.peg.1996"/>
<keyword evidence="4 6" id="KW-0472">Membrane</keyword>
<comment type="subcellular location">
    <subcellularLocation>
        <location evidence="1">Membrane</location>
        <topology evidence="1">Multi-pass membrane protein</topology>
    </subcellularLocation>
</comment>
<keyword evidence="3 6" id="KW-1133">Transmembrane helix</keyword>
<evidence type="ECO:0000313" key="7">
    <source>
        <dbReference type="EMBL" id="EER59378.1"/>
    </source>
</evidence>
<evidence type="ECO:0000256" key="2">
    <source>
        <dbReference type="ARBA" id="ARBA00022692"/>
    </source>
</evidence>
<feature type="region of interest" description="Disordered" evidence="5">
    <location>
        <begin position="272"/>
        <end position="302"/>
    </location>
</feature>
<comment type="caution">
    <text evidence="7">The sequence shown here is derived from an EMBL/GenBank/DDBJ whole genome shotgun (WGS) entry which is preliminary data.</text>
</comment>
<reference evidence="7 8" key="1">
    <citation type="submission" date="2009-05" db="EMBL/GenBank/DDBJ databases">
        <title>The draft genome of Acidovorax delafieldii 2AN.</title>
        <authorList>
            <consortium name="US DOE Joint Genome Institute (JGI-PGF)"/>
            <person name="Lucas S."/>
            <person name="Copeland A."/>
            <person name="Lapidus A."/>
            <person name="Glavina del Rio T."/>
            <person name="Tice H."/>
            <person name="Bruce D."/>
            <person name="Goodwin L."/>
            <person name="Pitluck S."/>
            <person name="Larimer F."/>
            <person name="Land M.L."/>
            <person name="Hauser L."/>
            <person name="Shelobolina E.S."/>
            <person name="Picardal F."/>
            <person name="Roden E."/>
            <person name="Emerson D."/>
        </authorList>
    </citation>
    <scope>NUCLEOTIDE SEQUENCE [LARGE SCALE GENOMIC DNA]</scope>
    <source>
        <strain evidence="7 8">2AN</strain>
    </source>
</reference>
<evidence type="ECO:0000256" key="4">
    <source>
        <dbReference type="ARBA" id="ARBA00023136"/>
    </source>
</evidence>
<dbReference type="OrthoDB" id="8565703at2"/>
<dbReference type="RefSeq" id="WP_005798220.1">
    <property type="nucleotide sequence ID" value="NZ_ACQT01000132.1"/>
</dbReference>
<feature type="transmembrane region" description="Helical" evidence="6">
    <location>
        <begin position="24"/>
        <end position="47"/>
    </location>
</feature>
<evidence type="ECO:0000256" key="3">
    <source>
        <dbReference type="ARBA" id="ARBA00022989"/>
    </source>
</evidence>
<name>C5T818_ACIDE</name>
<dbReference type="Proteomes" id="UP000003856">
    <property type="component" value="Unassembled WGS sequence"/>
</dbReference>
<feature type="transmembrane region" description="Helical" evidence="6">
    <location>
        <begin position="130"/>
        <end position="158"/>
    </location>
</feature>
<dbReference type="Pfam" id="PF07264">
    <property type="entry name" value="EI24"/>
    <property type="match status" value="1"/>
</dbReference>
<gene>
    <name evidence="7" type="ORF">AcdelDRAFT_3048</name>
</gene>
<organism evidence="7 8">
    <name type="scientific">Acidovorax delafieldii 2AN</name>
    <dbReference type="NCBI Taxonomy" id="573060"/>
    <lineage>
        <taxon>Bacteria</taxon>
        <taxon>Pseudomonadati</taxon>
        <taxon>Pseudomonadota</taxon>
        <taxon>Betaproteobacteria</taxon>
        <taxon>Burkholderiales</taxon>
        <taxon>Comamonadaceae</taxon>
        <taxon>Acidovorax</taxon>
    </lineage>
</organism>
<evidence type="ECO:0000256" key="6">
    <source>
        <dbReference type="SAM" id="Phobius"/>
    </source>
</evidence>
<evidence type="ECO:0000313" key="8">
    <source>
        <dbReference type="Proteomes" id="UP000003856"/>
    </source>
</evidence>
<sequence length="302" mass="32570">MLAGMGLLADSFWRAAVYCLRPRVILLSVAPLLLIGVLGAILGYFYWDGAVAGMRALLGASSLLVSFQGWLQAWGAGDLTAAMAPLAVVVVATPVLVMFALLVVSLLMTPALVSLVAQRRFPLLERKKGAAFWASALWSLGSTVLAVMALVVSVPLWLVPPLVLVLPPLIWGWLTYRVMAFDVLAEHASKDERRELLLRHRGRLLAMGVLTGYMGAAPSLVWASGVVFAAFFFVLVPLAIWIYTLVFAFSSLWFAHYCLAALEQLRSKRGVQQPPRAVVDNQRSAVTTDGPGQGPGAPSSEK</sequence>
<feature type="transmembrane region" description="Helical" evidence="6">
    <location>
        <begin position="54"/>
        <end position="71"/>
    </location>
</feature>
<keyword evidence="8" id="KW-1185">Reference proteome</keyword>
<accession>C5T818</accession>
<evidence type="ECO:0000256" key="1">
    <source>
        <dbReference type="ARBA" id="ARBA00004141"/>
    </source>
</evidence>
<dbReference type="EMBL" id="ACQT01000132">
    <property type="protein sequence ID" value="EER59378.1"/>
    <property type="molecule type" value="Genomic_DNA"/>
</dbReference>
<evidence type="ECO:0000256" key="5">
    <source>
        <dbReference type="SAM" id="MobiDB-lite"/>
    </source>
</evidence>
<feature type="transmembrane region" description="Helical" evidence="6">
    <location>
        <begin position="240"/>
        <end position="262"/>
    </location>
</feature>
<feature type="transmembrane region" description="Helical" evidence="6">
    <location>
        <begin position="204"/>
        <end position="234"/>
    </location>
</feature>
<dbReference type="InterPro" id="IPR059112">
    <property type="entry name" value="CysZ/EI24"/>
</dbReference>
<dbReference type="AlphaFoldDB" id="C5T818"/>
<protein>
    <submittedName>
        <fullName evidence="7">Putative transmembrane protein</fullName>
    </submittedName>
</protein>
<feature type="transmembrane region" description="Helical" evidence="6">
    <location>
        <begin position="83"/>
        <end position="109"/>
    </location>
</feature>
<feature type="transmembrane region" description="Helical" evidence="6">
    <location>
        <begin position="164"/>
        <end position="184"/>
    </location>
</feature>
<proteinExistence type="predicted"/>
<keyword evidence="2 6" id="KW-0812">Transmembrane</keyword>